<organism evidence="1 2">
    <name type="scientific">Planifilum fimeticola</name>
    <dbReference type="NCBI Taxonomy" id="201975"/>
    <lineage>
        <taxon>Bacteria</taxon>
        <taxon>Bacillati</taxon>
        <taxon>Bacillota</taxon>
        <taxon>Bacilli</taxon>
        <taxon>Bacillales</taxon>
        <taxon>Thermoactinomycetaceae</taxon>
        <taxon>Planifilum</taxon>
    </lineage>
</organism>
<proteinExistence type="predicted"/>
<dbReference type="EMBL" id="PVNE01000015">
    <property type="protein sequence ID" value="PRX40275.1"/>
    <property type="molecule type" value="Genomic_DNA"/>
</dbReference>
<dbReference type="GO" id="GO:0004799">
    <property type="term" value="F:thymidylate synthase activity"/>
    <property type="evidence" value="ECO:0007669"/>
    <property type="project" value="TreeGrafter"/>
</dbReference>
<dbReference type="GO" id="GO:0050797">
    <property type="term" value="F:thymidylate synthase (FAD) activity"/>
    <property type="evidence" value="ECO:0007669"/>
    <property type="project" value="InterPro"/>
</dbReference>
<dbReference type="Gene3D" id="3.30.1360.170">
    <property type="match status" value="2"/>
</dbReference>
<dbReference type="GO" id="GO:0050660">
    <property type="term" value="F:flavin adenine dinucleotide binding"/>
    <property type="evidence" value="ECO:0007669"/>
    <property type="project" value="InterPro"/>
</dbReference>
<dbReference type="GO" id="GO:0006231">
    <property type="term" value="P:dTMP biosynthetic process"/>
    <property type="evidence" value="ECO:0007669"/>
    <property type="project" value="InterPro"/>
</dbReference>
<dbReference type="Pfam" id="PF02511">
    <property type="entry name" value="Thy1"/>
    <property type="match status" value="2"/>
</dbReference>
<name>A0A2T0LDW8_9BACL</name>
<comment type="caution">
    <text evidence="1">The sequence shown here is derived from an EMBL/GenBank/DDBJ whole genome shotgun (WGS) entry which is preliminary data.</text>
</comment>
<dbReference type="Proteomes" id="UP000237797">
    <property type="component" value="Unassembled WGS sequence"/>
</dbReference>
<dbReference type="PANTHER" id="PTHR34934:SF1">
    <property type="entry name" value="FLAVIN-DEPENDENT THYMIDYLATE SYNTHASE"/>
    <property type="match status" value="1"/>
</dbReference>
<protein>
    <submittedName>
        <fullName evidence="1">Thymidylate synthase ThyX</fullName>
    </submittedName>
</protein>
<accession>A0A2T0LDW8</accession>
<gene>
    <name evidence="1" type="ORF">CLV97_11572</name>
</gene>
<dbReference type="PROSITE" id="PS51331">
    <property type="entry name" value="THYX"/>
    <property type="match status" value="2"/>
</dbReference>
<sequence length="505" mass="58193">MKGQIDLTRYVSNLDRNVYTIYNLPEEVIAVIFAYVSRSPLSFRDNLKKLLEDDELAVSDAAGGITSFYSEKAARFHEKWVVGYGHSSVAEHAVAHIGIERISRLASAELELANSFNSFTEYSQRYQRPRRGDWYLPPELQDHPEAQSLYADLQEKAYDTYERLLSGLIGHLADRLPRHDGESEKRFRIRVEKTAFEDARYVLTLATLTNLGMTGNGRALRDTLIRLLSSRYPECRQLAREMEREIGRVIPTLLKHVKPSPYIMDTRESLEKRWKETKASARAFSEPAGRPSARFLRLPDYEDALTQAAVSLLIENSTLSYEEAEEKARALSRSEKEELIDEALKRLRFFDNPLDSFQHLVYRLELKISEANWHQLLRHNRRTHFTWGLPTTELGYTIPPRIRDAGLADPFSRLVEQATETYRKIREVCPAAAPYCVTNAHHRQVTATVTLWELYHLINLRTSPEAQWDIRTAFEELLSELKRHHPVLARYARRRAEDPPAGGGA</sequence>
<dbReference type="RefSeq" id="WP_170070455.1">
    <property type="nucleotide sequence ID" value="NZ_PVNE01000015.1"/>
</dbReference>
<dbReference type="PANTHER" id="PTHR34934">
    <property type="entry name" value="FLAVIN-DEPENDENT THYMIDYLATE SYNTHASE"/>
    <property type="match status" value="1"/>
</dbReference>
<dbReference type="InterPro" id="IPR003669">
    <property type="entry name" value="Thymidylate_synthase_ThyX"/>
</dbReference>
<dbReference type="GO" id="GO:0070402">
    <property type="term" value="F:NADPH binding"/>
    <property type="evidence" value="ECO:0007669"/>
    <property type="project" value="TreeGrafter"/>
</dbReference>
<dbReference type="InterPro" id="IPR036098">
    <property type="entry name" value="Thymidylate_synthase_ThyX_sf"/>
</dbReference>
<dbReference type="SUPFAM" id="SSF69796">
    <property type="entry name" value="Thymidylate synthase-complementing protein Thy1"/>
    <property type="match status" value="2"/>
</dbReference>
<reference evidence="1 2" key="1">
    <citation type="submission" date="2018-03" db="EMBL/GenBank/DDBJ databases">
        <title>Genomic Encyclopedia of Archaeal and Bacterial Type Strains, Phase II (KMG-II): from individual species to whole genera.</title>
        <authorList>
            <person name="Goeker M."/>
        </authorList>
    </citation>
    <scope>NUCLEOTIDE SEQUENCE [LARGE SCALE GENOMIC DNA]</scope>
    <source>
        <strain evidence="1 2">DSM 44946</strain>
    </source>
</reference>
<evidence type="ECO:0000313" key="1">
    <source>
        <dbReference type="EMBL" id="PRX40275.1"/>
    </source>
</evidence>
<keyword evidence="2" id="KW-1185">Reference proteome</keyword>
<dbReference type="CDD" id="cd20175">
    <property type="entry name" value="ThyX"/>
    <property type="match status" value="2"/>
</dbReference>
<dbReference type="AlphaFoldDB" id="A0A2T0LDW8"/>
<evidence type="ECO:0000313" key="2">
    <source>
        <dbReference type="Proteomes" id="UP000237797"/>
    </source>
</evidence>